<dbReference type="InterPro" id="IPR051804">
    <property type="entry name" value="Carb_Metab_Reg_Kinase/Isom"/>
</dbReference>
<evidence type="ECO:0000313" key="4">
    <source>
        <dbReference type="Proteomes" id="UP001528920"/>
    </source>
</evidence>
<gene>
    <name evidence="3" type="ORF">L3049_17725</name>
</gene>
<sequence>MIENKRKSDQYLLPLQRSETEKGKYDLYPSLQMENGKIEVGFEHLAQELQNEKNIIIDGYVGVFYDQMKEDLNAQFKSLGKKVNWANVESAMKAEAEIDQLIEPFLGGDNPIFGTKASISLSDFFNQQKLESLDQNAEADINIIYGPGASLANWEGKLIYIDLPKNELQFRARAQSITNLGASTPFENKPMYKRFYFVDWIVLNEHKQALLPKIDFVVDEQRLDVITWMKGDSLREGLRKMANNIFRVRPWFEPGAWGGQWVMDKIDGLNKEVVNYAWSFELIVPENGLLFESSGNLLEVSFDCIMFQETEAVMGKHSEQYGYEFPIRFDFLDTFDGGNLSIQCHPQPEYIKEHFGESFTQEETYYILDSGKDAKCYLGFQEDIDPKKFEADLQFSYQNKKEIDITKHVQIHDSNKHDLFLIPPGTIHGSGTDNLVLEISTTPYIFTFKMYDWLRVDFDGKPRPINVERGMENLNFDRKGQYVKNKLISHPYLLEEGKDWKQYHLLTHDKHTYDVHRYHFNTEVAINTENRCNVLSLVEGKSIIVETENGMRQQFNYAETFVIPAAAGSYKIINESEEEIMVVKAFMK</sequence>
<name>A0ABT5VZ53_9BACT</name>
<proteinExistence type="predicted"/>
<evidence type="ECO:0000313" key="3">
    <source>
        <dbReference type="EMBL" id="MDE5419833.1"/>
    </source>
</evidence>
<dbReference type="CDD" id="cd07010">
    <property type="entry name" value="cupin_PMI_type_I_N_bac"/>
    <property type="match status" value="1"/>
</dbReference>
<dbReference type="EMBL" id="JAKJSC010000006">
    <property type="protein sequence ID" value="MDE5419833.1"/>
    <property type="molecule type" value="Genomic_DNA"/>
</dbReference>
<dbReference type="PANTHER" id="PTHR42742">
    <property type="entry name" value="TRANSCRIPTIONAL REPRESSOR MPRA"/>
    <property type="match status" value="1"/>
</dbReference>
<comment type="caution">
    <text evidence="3">The sequence shown here is derived from an EMBL/GenBank/DDBJ whole genome shotgun (WGS) entry which is preliminary data.</text>
</comment>
<dbReference type="PANTHER" id="PTHR42742:SF3">
    <property type="entry name" value="FRUCTOKINASE"/>
    <property type="match status" value="1"/>
</dbReference>
<dbReference type="InterPro" id="IPR011051">
    <property type="entry name" value="RmlC_Cupin_sf"/>
</dbReference>
<evidence type="ECO:0000256" key="2">
    <source>
        <dbReference type="ARBA" id="ARBA00022833"/>
    </source>
</evidence>
<dbReference type="Gene3D" id="2.60.120.10">
    <property type="entry name" value="Jelly Rolls"/>
    <property type="match status" value="1"/>
</dbReference>
<dbReference type="InterPro" id="IPR014710">
    <property type="entry name" value="RmlC-like_jellyroll"/>
</dbReference>
<reference evidence="3 4" key="1">
    <citation type="submission" date="2022-01" db="EMBL/GenBank/DDBJ databases">
        <title>Labilibaculum sp. nov, a marine bacterium isolated from Antarctica.</title>
        <authorList>
            <person name="Dai W."/>
        </authorList>
    </citation>
    <scope>NUCLEOTIDE SEQUENCE [LARGE SCALE GENOMIC DNA]</scope>
    <source>
        <strain evidence="3 4">DW002</strain>
    </source>
</reference>
<organism evidence="3 4">
    <name type="scientific">Paralabilibaculum antarcticum</name>
    <dbReference type="NCBI Taxonomy" id="2912572"/>
    <lineage>
        <taxon>Bacteria</taxon>
        <taxon>Pseudomonadati</taxon>
        <taxon>Bacteroidota</taxon>
        <taxon>Bacteroidia</taxon>
        <taxon>Marinilabiliales</taxon>
        <taxon>Marinifilaceae</taxon>
        <taxon>Paralabilibaculum</taxon>
    </lineage>
</organism>
<dbReference type="Proteomes" id="UP001528920">
    <property type="component" value="Unassembled WGS sequence"/>
</dbReference>
<accession>A0ABT5VZ53</accession>
<keyword evidence="3" id="KW-0413">Isomerase</keyword>
<evidence type="ECO:0000256" key="1">
    <source>
        <dbReference type="ARBA" id="ARBA00022723"/>
    </source>
</evidence>
<dbReference type="GO" id="GO:0016853">
    <property type="term" value="F:isomerase activity"/>
    <property type="evidence" value="ECO:0007669"/>
    <property type="project" value="UniProtKB-KW"/>
</dbReference>
<keyword evidence="2" id="KW-0862">Zinc</keyword>
<keyword evidence="1" id="KW-0479">Metal-binding</keyword>
<keyword evidence="4" id="KW-1185">Reference proteome</keyword>
<dbReference type="RefSeq" id="WP_275111165.1">
    <property type="nucleotide sequence ID" value="NZ_JAKJSC010000006.1"/>
</dbReference>
<protein>
    <submittedName>
        <fullName evidence="3">Class I mannose-6-phosphate isomerase</fullName>
    </submittedName>
</protein>
<dbReference type="SUPFAM" id="SSF51182">
    <property type="entry name" value="RmlC-like cupins"/>
    <property type="match status" value="1"/>
</dbReference>